<feature type="region of interest" description="Disordered" evidence="8">
    <location>
        <begin position="42"/>
        <end position="61"/>
    </location>
</feature>
<dbReference type="GO" id="GO:0000978">
    <property type="term" value="F:RNA polymerase II cis-regulatory region sequence-specific DNA binding"/>
    <property type="evidence" value="ECO:0007669"/>
    <property type="project" value="TreeGrafter"/>
</dbReference>
<dbReference type="Pfam" id="PF00096">
    <property type="entry name" value="zf-C2H2"/>
    <property type="match status" value="3"/>
</dbReference>
<dbReference type="Gene3D" id="3.30.160.60">
    <property type="entry name" value="Classic Zinc Finger"/>
    <property type="match status" value="3"/>
</dbReference>
<dbReference type="SUPFAM" id="SSF57667">
    <property type="entry name" value="beta-beta-alpha zinc fingers"/>
    <property type="match status" value="1"/>
</dbReference>
<evidence type="ECO:0000256" key="4">
    <source>
        <dbReference type="ARBA" id="ARBA00022771"/>
    </source>
</evidence>
<keyword evidence="3" id="KW-0677">Repeat</keyword>
<dbReference type="GO" id="GO:0000981">
    <property type="term" value="F:DNA-binding transcription factor activity, RNA polymerase II-specific"/>
    <property type="evidence" value="ECO:0007669"/>
    <property type="project" value="TreeGrafter"/>
</dbReference>
<evidence type="ECO:0000313" key="10">
    <source>
        <dbReference type="EMBL" id="KRT80656.1"/>
    </source>
</evidence>
<keyword evidence="6" id="KW-0539">Nucleus</keyword>
<dbReference type="SMART" id="SM00355">
    <property type="entry name" value="ZnF_C2H2"/>
    <property type="match status" value="3"/>
</dbReference>
<dbReference type="FunFam" id="3.30.160.60:FF:000125">
    <property type="entry name" value="Putative zinc finger protein 143"/>
    <property type="match status" value="1"/>
</dbReference>
<feature type="domain" description="C2H2-type" evidence="9">
    <location>
        <begin position="319"/>
        <end position="348"/>
    </location>
</feature>
<dbReference type="GO" id="GO:0005634">
    <property type="term" value="C:nucleus"/>
    <property type="evidence" value="ECO:0007669"/>
    <property type="project" value="UniProtKB-SubCell"/>
</dbReference>
<evidence type="ECO:0000256" key="8">
    <source>
        <dbReference type="SAM" id="MobiDB-lite"/>
    </source>
</evidence>
<evidence type="ECO:0000313" key="11">
    <source>
        <dbReference type="Proteomes" id="UP000051574"/>
    </source>
</evidence>
<dbReference type="InterPro" id="IPR013087">
    <property type="entry name" value="Znf_C2H2_type"/>
</dbReference>
<evidence type="ECO:0000256" key="5">
    <source>
        <dbReference type="ARBA" id="ARBA00022833"/>
    </source>
</evidence>
<keyword evidence="4 7" id="KW-0863">Zinc-finger</keyword>
<comment type="subcellular location">
    <subcellularLocation>
        <location evidence="1">Nucleus</location>
    </subcellularLocation>
</comment>
<evidence type="ECO:0000256" key="6">
    <source>
        <dbReference type="ARBA" id="ARBA00023242"/>
    </source>
</evidence>
<dbReference type="GO" id="GO:0008270">
    <property type="term" value="F:zinc ion binding"/>
    <property type="evidence" value="ECO:0007669"/>
    <property type="project" value="UniProtKB-KW"/>
</dbReference>
<proteinExistence type="predicted"/>
<dbReference type="PROSITE" id="PS50157">
    <property type="entry name" value="ZINC_FINGER_C2H2_2"/>
    <property type="match status" value="3"/>
</dbReference>
<evidence type="ECO:0000256" key="1">
    <source>
        <dbReference type="ARBA" id="ARBA00004123"/>
    </source>
</evidence>
<feature type="domain" description="C2H2-type" evidence="9">
    <location>
        <begin position="289"/>
        <end position="318"/>
    </location>
</feature>
<keyword evidence="5" id="KW-0862">Zinc</keyword>
<dbReference type="PROSITE" id="PS00028">
    <property type="entry name" value="ZINC_FINGER_C2H2_1"/>
    <property type="match status" value="3"/>
</dbReference>
<evidence type="ECO:0000259" key="9">
    <source>
        <dbReference type="PROSITE" id="PS50157"/>
    </source>
</evidence>
<reference evidence="10 11" key="1">
    <citation type="submission" date="2015-09" db="EMBL/GenBank/DDBJ databases">
        <title>Draft genome of the scarab beetle Oryctes borbonicus.</title>
        <authorList>
            <person name="Meyer J.M."/>
            <person name="Markov G.V."/>
            <person name="Baskaran P."/>
            <person name="Herrmann M."/>
            <person name="Sommer R.J."/>
            <person name="Roedelsperger C."/>
        </authorList>
    </citation>
    <scope>NUCLEOTIDE SEQUENCE [LARGE SCALE GENOMIC DNA]</scope>
    <source>
        <strain evidence="10">OB123</strain>
        <tissue evidence="10">Whole animal</tissue>
    </source>
</reference>
<sequence length="398" mass="45597">MLEHCQHTPYCGNNIRCRTMSGFHFSFKRNCQQTQNKMFKETNSLLSPPSTPPLNNDSDSEELKVLGRKRECSPFPTPLTPQPSDSENEEYHDYPLKKRICRYDSVLDRFLANTSFHDANHKLPHPFSSMDGFNIPKPITPPPEMENNNEELEILNLSSECRPVFKEKSPEALNLTVPVSPAPVRNFTVIMKANKDGSCTPVDGTTEINVVKSIKFKLNNHKKESNINKIPAHPPKTITLPTLAPKIIQTPQQPRTVFVSPDGKIFPAHFVLLSPPPIQPTQPARRRVYECTYKGCGKNYFKSSHLKAHNRTHTGERPFVCQWEQCGRRFSRSDELSRHKRTHTGEKKFHCEHCGRRFMRSDHLAKHVKRHIKSRPAVQQRSGFLPVLRTLQPAPTEC</sequence>
<name>A0A0T6AZL3_9SCAR</name>
<dbReference type="InterPro" id="IPR036236">
    <property type="entry name" value="Znf_C2H2_sf"/>
</dbReference>
<feature type="compositionally biased region" description="Low complexity" evidence="8">
    <location>
        <begin position="42"/>
        <end position="57"/>
    </location>
</feature>
<evidence type="ECO:0000256" key="3">
    <source>
        <dbReference type="ARBA" id="ARBA00022737"/>
    </source>
</evidence>
<dbReference type="PANTHER" id="PTHR23235">
    <property type="entry name" value="KRUEPPEL-LIKE TRANSCRIPTION FACTOR"/>
    <property type="match status" value="1"/>
</dbReference>
<organism evidence="10 11">
    <name type="scientific">Oryctes borbonicus</name>
    <dbReference type="NCBI Taxonomy" id="1629725"/>
    <lineage>
        <taxon>Eukaryota</taxon>
        <taxon>Metazoa</taxon>
        <taxon>Ecdysozoa</taxon>
        <taxon>Arthropoda</taxon>
        <taxon>Hexapoda</taxon>
        <taxon>Insecta</taxon>
        <taxon>Pterygota</taxon>
        <taxon>Neoptera</taxon>
        <taxon>Endopterygota</taxon>
        <taxon>Coleoptera</taxon>
        <taxon>Polyphaga</taxon>
        <taxon>Scarabaeiformia</taxon>
        <taxon>Scarabaeidae</taxon>
        <taxon>Dynastinae</taxon>
        <taxon>Oryctes</taxon>
    </lineage>
</organism>
<dbReference type="PANTHER" id="PTHR23235:SF166">
    <property type="entry name" value="DENDRITIC ARBOR REDUCTION PROTEIN 1"/>
    <property type="match status" value="1"/>
</dbReference>
<dbReference type="AlphaFoldDB" id="A0A0T6AZL3"/>
<dbReference type="FunFam" id="3.30.160.60:FF:000100">
    <property type="entry name" value="Zinc finger 45-like"/>
    <property type="match status" value="1"/>
</dbReference>
<evidence type="ECO:0000256" key="2">
    <source>
        <dbReference type="ARBA" id="ARBA00022723"/>
    </source>
</evidence>
<dbReference type="OrthoDB" id="4748970at2759"/>
<protein>
    <submittedName>
        <fullName evidence="10">Zinc finger protein</fullName>
    </submittedName>
</protein>
<evidence type="ECO:0000256" key="7">
    <source>
        <dbReference type="PROSITE-ProRule" id="PRU00042"/>
    </source>
</evidence>
<comment type="caution">
    <text evidence="10">The sequence shown here is derived from an EMBL/GenBank/DDBJ whole genome shotgun (WGS) entry which is preliminary data.</text>
</comment>
<dbReference type="Proteomes" id="UP000051574">
    <property type="component" value="Unassembled WGS sequence"/>
</dbReference>
<dbReference type="EMBL" id="LJIG01016420">
    <property type="protein sequence ID" value="KRT80656.1"/>
    <property type="molecule type" value="Genomic_DNA"/>
</dbReference>
<accession>A0A0T6AZL3</accession>
<gene>
    <name evidence="10" type="ORF">AMK59_5743</name>
</gene>
<keyword evidence="11" id="KW-1185">Reference proteome</keyword>
<feature type="domain" description="C2H2-type" evidence="9">
    <location>
        <begin position="349"/>
        <end position="376"/>
    </location>
</feature>
<feature type="region of interest" description="Disordered" evidence="8">
    <location>
        <begin position="68"/>
        <end position="91"/>
    </location>
</feature>
<keyword evidence="2" id="KW-0479">Metal-binding</keyword>
<dbReference type="FunFam" id="3.30.160.60:FF:000018">
    <property type="entry name" value="Krueppel-like factor 15"/>
    <property type="match status" value="1"/>
</dbReference>